<comment type="similarity">
    <text evidence="2">Belongs to the bacterial solute-binding protein 9 family.</text>
</comment>
<evidence type="ECO:0000256" key="3">
    <source>
        <dbReference type="ARBA" id="ARBA00015915"/>
    </source>
</evidence>
<dbReference type="Pfam" id="PF01297">
    <property type="entry name" value="ZnuA"/>
    <property type="match status" value="1"/>
</dbReference>
<reference evidence="12" key="2">
    <citation type="submission" date="2020-09" db="EMBL/GenBank/DDBJ databases">
        <authorList>
            <person name="Sun Q."/>
            <person name="Kim S."/>
        </authorList>
    </citation>
    <scope>NUCLEOTIDE SEQUENCE</scope>
    <source>
        <strain evidence="12">KCTC 42651</strain>
    </source>
</reference>
<evidence type="ECO:0000313" key="12">
    <source>
        <dbReference type="EMBL" id="GHD58142.1"/>
    </source>
</evidence>
<dbReference type="EMBL" id="BMZS01000010">
    <property type="protein sequence ID" value="GHD58142.1"/>
    <property type="molecule type" value="Genomic_DNA"/>
</dbReference>
<dbReference type="SUPFAM" id="SSF53807">
    <property type="entry name" value="Helical backbone' metal receptor"/>
    <property type="match status" value="1"/>
</dbReference>
<proteinExistence type="inferred from homology"/>
<keyword evidence="10" id="KW-0406">Ion transport</keyword>
<evidence type="ECO:0000256" key="1">
    <source>
        <dbReference type="ARBA" id="ARBA00004418"/>
    </source>
</evidence>
<dbReference type="InterPro" id="IPR050492">
    <property type="entry name" value="Bact_metal-bind_prot9"/>
</dbReference>
<name>A0A919CR57_9PROT</name>
<evidence type="ECO:0000313" key="13">
    <source>
        <dbReference type="Proteomes" id="UP000630353"/>
    </source>
</evidence>
<dbReference type="PANTHER" id="PTHR42953">
    <property type="entry name" value="HIGH-AFFINITY ZINC UPTAKE SYSTEM PROTEIN ZNUA-RELATED"/>
    <property type="match status" value="1"/>
</dbReference>
<evidence type="ECO:0000256" key="10">
    <source>
        <dbReference type="ARBA" id="ARBA00023065"/>
    </source>
</evidence>
<evidence type="ECO:0000256" key="4">
    <source>
        <dbReference type="ARBA" id="ARBA00022448"/>
    </source>
</evidence>
<evidence type="ECO:0000256" key="5">
    <source>
        <dbReference type="ARBA" id="ARBA00022723"/>
    </source>
</evidence>
<dbReference type="AlphaFoldDB" id="A0A919CR57"/>
<keyword evidence="13" id="KW-1185">Reference proteome</keyword>
<dbReference type="InterPro" id="IPR006127">
    <property type="entry name" value="ZnuA-like"/>
</dbReference>
<comment type="caution">
    <text evidence="12">The sequence shown here is derived from an EMBL/GenBank/DDBJ whole genome shotgun (WGS) entry which is preliminary data.</text>
</comment>
<gene>
    <name evidence="12" type="primary">znuA</name>
    <name evidence="12" type="ORF">GCM10017083_40660</name>
</gene>
<sequence length="288" mass="30544">MVASIAPVGSLTAAVMRGIATPTVLLPAGASPHAYALRPSEARALASADLVLWVGEALEAFLEEPLHSLARADNVVELADTEGLILYPPRTGGVWEADHEDEHEKGHARHSHGHDGIDPHLWLDPRNAAVLLDRIADALAKRDPGRADAYRANAVAAKADIAALDARLADELRPLGGRPYVVFHDAYQYLERRYDLTPVGAVSIGPERSPGARRLAHLRDEIAERGAVCAFREPQFAPKVLESLAGDTGIRVDVLDPLGTGTAPGPDGYATLMLGLAGALRRCLSAAG</sequence>
<evidence type="ECO:0000256" key="6">
    <source>
        <dbReference type="ARBA" id="ARBA00022729"/>
    </source>
</evidence>
<keyword evidence="7" id="KW-0574">Periplasm</keyword>
<keyword evidence="5" id="KW-0479">Metal-binding</keyword>
<dbReference type="Proteomes" id="UP000630353">
    <property type="component" value="Unassembled WGS sequence"/>
</dbReference>
<keyword evidence="9" id="KW-0864">Zinc transport</keyword>
<keyword evidence="8" id="KW-0862">Zinc</keyword>
<evidence type="ECO:0000256" key="11">
    <source>
        <dbReference type="ARBA" id="ARBA00023157"/>
    </source>
</evidence>
<organism evidence="12 13">
    <name type="scientific">Thalassobaculum fulvum</name>
    <dbReference type="NCBI Taxonomy" id="1633335"/>
    <lineage>
        <taxon>Bacteria</taxon>
        <taxon>Pseudomonadati</taxon>
        <taxon>Pseudomonadota</taxon>
        <taxon>Alphaproteobacteria</taxon>
        <taxon>Rhodospirillales</taxon>
        <taxon>Thalassobaculaceae</taxon>
        <taxon>Thalassobaculum</taxon>
    </lineage>
</organism>
<evidence type="ECO:0000256" key="8">
    <source>
        <dbReference type="ARBA" id="ARBA00022833"/>
    </source>
</evidence>
<evidence type="ECO:0000256" key="7">
    <source>
        <dbReference type="ARBA" id="ARBA00022764"/>
    </source>
</evidence>
<keyword evidence="6" id="KW-0732">Signal</keyword>
<dbReference type="GO" id="GO:0042597">
    <property type="term" value="C:periplasmic space"/>
    <property type="evidence" value="ECO:0007669"/>
    <property type="project" value="UniProtKB-SubCell"/>
</dbReference>
<dbReference type="CDD" id="cd01019">
    <property type="entry name" value="ZnuA"/>
    <property type="match status" value="1"/>
</dbReference>
<dbReference type="InterPro" id="IPR035520">
    <property type="entry name" value="ZnuA"/>
</dbReference>
<reference evidence="12" key="1">
    <citation type="journal article" date="2014" name="Int. J. Syst. Evol. Microbiol.">
        <title>Complete genome sequence of Corynebacterium casei LMG S-19264T (=DSM 44701T), isolated from a smear-ripened cheese.</title>
        <authorList>
            <consortium name="US DOE Joint Genome Institute (JGI-PGF)"/>
            <person name="Walter F."/>
            <person name="Albersmeier A."/>
            <person name="Kalinowski J."/>
            <person name="Ruckert C."/>
        </authorList>
    </citation>
    <scope>NUCLEOTIDE SEQUENCE</scope>
    <source>
        <strain evidence="12">KCTC 42651</strain>
    </source>
</reference>
<protein>
    <recommendedName>
        <fullName evidence="3">High-affinity zinc uptake system protein ZnuA</fullName>
    </recommendedName>
</protein>
<keyword evidence="11" id="KW-1015">Disulfide bond</keyword>
<dbReference type="GO" id="GO:0006829">
    <property type="term" value="P:zinc ion transport"/>
    <property type="evidence" value="ECO:0007669"/>
    <property type="project" value="UniProtKB-KW"/>
</dbReference>
<dbReference type="GO" id="GO:0046872">
    <property type="term" value="F:metal ion binding"/>
    <property type="evidence" value="ECO:0007669"/>
    <property type="project" value="UniProtKB-KW"/>
</dbReference>
<evidence type="ECO:0000256" key="2">
    <source>
        <dbReference type="ARBA" id="ARBA00011028"/>
    </source>
</evidence>
<evidence type="ECO:0000256" key="9">
    <source>
        <dbReference type="ARBA" id="ARBA00022906"/>
    </source>
</evidence>
<comment type="subcellular location">
    <subcellularLocation>
        <location evidence="1">Periplasm</location>
    </subcellularLocation>
</comment>
<accession>A0A919CR57</accession>
<keyword evidence="4" id="KW-0813">Transport</keyword>
<dbReference type="PANTHER" id="PTHR42953:SF3">
    <property type="entry name" value="HIGH-AFFINITY ZINC UPTAKE SYSTEM PROTEIN ZNUA"/>
    <property type="match status" value="1"/>
</dbReference>
<dbReference type="Gene3D" id="3.40.50.1980">
    <property type="entry name" value="Nitrogenase molybdenum iron protein domain"/>
    <property type="match status" value="2"/>
</dbReference>